<sequence>MVSLFRFFVKTIVLPNDDSFNPSCSAPTPRNTNVTIRFMKEDDIDHVHKLIYKGFCEKWEFAYNEKAYEYIKFFSVNRYKGEHSKRNDVLVAEFDNKVLGVCQISVYKPNEKFFTLQLIKHLSNFPLWSMITTITSSGMVTYLKRRDPDEASIELVTVDEKARGLGIGDQLLTKAHDVCRERNMNKVSLIVVLSNVYARRLYERHGYRTLKIHITWKMFLWGTEGCYKMEKKLN</sequence>
<dbReference type="Gene3D" id="3.40.630.30">
    <property type="match status" value="1"/>
</dbReference>
<proteinExistence type="predicted"/>
<dbReference type="PROSITE" id="PS51186">
    <property type="entry name" value="GNAT"/>
    <property type="match status" value="1"/>
</dbReference>
<organism evidence="3 4">
    <name type="scientific">Dimorphilus gyrociliatus</name>
    <dbReference type="NCBI Taxonomy" id="2664684"/>
    <lineage>
        <taxon>Eukaryota</taxon>
        <taxon>Metazoa</taxon>
        <taxon>Spiralia</taxon>
        <taxon>Lophotrochozoa</taxon>
        <taxon>Annelida</taxon>
        <taxon>Polychaeta</taxon>
        <taxon>Polychaeta incertae sedis</taxon>
        <taxon>Dinophilidae</taxon>
        <taxon>Dimorphilus</taxon>
    </lineage>
</organism>
<keyword evidence="4" id="KW-1185">Reference proteome</keyword>
<dbReference type="CDD" id="cd04301">
    <property type="entry name" value="NAT_SF"/>
    <property type="match status" value="1"/>
</dbReference>
<dbReference type="GO" id="GO:0008080">
    <property type="term" value="F:N-acetyltransferase activity"/>
    <property type="evidence" value="ECO:0007669"/>
    <property type="project" value="InterPro"/>
</dbReference>
<evidence type="ECO:0000313" key="4">
    <source>
        <dbReference type="Proteomes" id="UP000549394"/>
    </source>
</evidence>
<dbReference type="InterPro" id="IPR016181">
    <property type="entry name" value="Acyl_CoA_acyltransferase"/>
</dbReference>
<accession>A0A7I8WDC8</accession>
<dbReference type="Pfam" id="PF00583">
    <property type="entry name" value="Acetyltransf_1"/>
    <property type="match status" value="1"/>
</dbReference>
<evidence type="ECO:0000256" key="1">
    <source>
        <dbReference type="ARBA" id="ARBA00022679"/>
    </source>
</evidence>
<dbReference type="OrthoDB" id="6283299at2759"/>
<keyword evidence="1" id="KW-0808">Transferase</keyword>
<evidence type="ECO:0000313" key="3">
    <source>
        <dbReference type="EMBL" id="CAD5126205.1"/>
    </source>
</evidence>
<feature type="domain" description="N-acetyltransferase" evidence="2">
    <location>
        <begin position="34"/>
        <end position="234"/>
    </location>
</feature>
<name>A0A7I8WDC8_9ANNE</name>
<dbReference type="AlphaFoldDB" id="A0A7I8WDC8"/>
<dbReference type="EMBL" id="CAJFCJ010000034">
    <property type="protein sequence ID" value="CAD5126205.1"/>
    <property type="molecule type" value="Genomic_DNA"/>
</dbReference>
<dbReference type="PANTHER" id="PTHR13947:SF37">
    <property type="entry name" value="LD18367P"/>
    <property type="match status" value="1"/>
</dbReference>
<dbReference type="InterPro" id="IPR000182">
    <property type="entry name" value="GNAT_dom"/>
</dbReference>
<gene>
    <name evidence="3" type="ORF">DGYR_LOCUS13462</name>
</gene>
<comment type="caution">
    <text evidence="3">The sequence shown here is derived from an EMBL/GenBank/DDBJ whole genome shotgun (WGS) entry which is preliminary data.</text>
</comment>
<dbReference type="Proteomes" id="UP000549394">
    <property type="component" value="Unassembled WGS sequence"/>
</dbReference>
<dbReference type="InterPro" id="IPR050769">
    <property type="entry name" value="NAT_camello-type"/>
</dbReference>
<dbReference type="SUPFAM" id="SSF55729">
    <property type="entry name" value="Acyl-CoA N-acyltransferases (Nat)"/>
    <property type="match status" value="1"/>
</dbReference>
<reference evidence="3 4" key="1">
    <citation type="submission" date="2020-08" db="EMBL/GenBank/DDBJ databases">
        <authorList>
            <person name="Hejnol A."/>
        </authorList>
    </citation>
    <scope>NUCLEOTIDE SEQUENCE [LARGE SCALE GENOMIC DNA]</scope>
</reference>
<protein>
    <submittedName>
        <fullName evidence="3">DgyrCDS14375</fullName>
    </submittedName>
</protein>
<evidence type="ECO:0000259" key="2">
    <source>
        <dbReference type="PROSITE" id="PS51186"/>
    </source>
</evidence>
<dbReference type="PANTHER" id="PTHR13947">
    <property type="entry name" value="GNAT FAMILY N-ACETYLTRANSFERASE"/>
    <property type="match status" value="1"/>
</dbReference>